<organism evidence="2 3">
    <name type="scientific">Cinara cedri</name>
    <dbReference type="NCBI Taxonomy" id="506608"/>
    <lineage>
        <taxon>Eukaryota</taxon>
        <taxon>Metazoa</taxon>
        <taxon>Ecdysozoa</taxon>
        <taxon>Arthropoda</taxon>
        <taxon>Hexapoda</taxon>
        <taxon>Insecta</taxon>
        <taxon>Pterygota</taxon>
        <taxon>Neoptera</taxon>
        <taxon>Paraneoptera</taxon>
        <taxon>Hemiptera</taxon>
        <taxon>Sternorrhyncha</taxon>
        <taxon>Aphidomorpha</taxon>
        <taxon>Aphidoidea</taxon>
        <taxon>Aphididae</taxon>
        <taxon>Lachninae</taxon>
        <taxon>Cinara</taxon>
    </lineage>
</organism>
<keyword evidence="3" id="KW-1185">Reference proteome</keyword>
<dbReference type="SUPFAM" id="SSF140864">
    <property type="entry name" value="TROVE domain-like"/>
    <property type="match status" value="1"/>
</dbReference>
<proteinExistence type="predicted"/>
<accession>A0A5E4MBP6</accession>
<dbReference type="Gene3D" id="3.40.50.410">
    <property type="entry name" value="von Willebrand factor, type A domain"/>
    <property type="match status" value="1"/>
</dbReference>
<dbReference type="Proteomes" id="UP000325440">
    <property type="component" value="Unassembled WGS sequence"/>
</dbReference>
<evidence type="ECO:0000259" key="1">
    <source>
        <dbReference type="Pfam" id="PF25045"/>
    </source>
</evidence>
<dbReference type="InterPro" id="IPR037214">
    <property type="entry name" value="TROVE_dom_sf"/>
</dbReference>
<dbReference type="PANTHER" id="PTHR14202:SF0">
    <property type="entry name" value="RNA-BINDING PROTEIN RO60"/>
    <property type="match status" value="1"/>
</dbReference>
<evidence type="ECO:0000313" key="2">
    <source>
        <dbReference type="EMBL" id="VVC29540.1"/>
    </source>
</evidence>
<dbReference type="AlphaFoldDB" id="A0A5E4MBP6"/>
<protein>
    <submittedName>
        <fullName evidence="2">TROVE domain</fullName>
    </submittedName>
</protein>
<evidence type="ECO:0000313" key="3">
    <source>
        <dbReference type="Proteomes" id="UP000325440"/>
    </source>
</evidence>
<dbReference type="Pfam" id="PF25045">
    <property type="entry name" value="vWA_Ro60"/>
    <property type="match status" value="1"/>
</dbReference>
<dbReference type="EMBL" id="CABPRJ010000494">
    <property type="protein sequence ID" value="VVC29540.1"/>
    <property type="molecule type" value="Genomic_DNA"/>
</dbReference>
<dbReference type="PANTHER" id="PTHR14202">
    <property type="entry name" value="60 KDA RIBONUCLEOPROTEIN SSA/RO"/>
    <property type="match status" value="1"/>
</dbReference>
<dbReference type="GO" id="GO:0003723">
    <property type="term" value="F:RNA binding"/>
    <property type="evidence" value="ECO:0007669"/>
    <property type="project" value="InterPro"/>
</dbReference>
<sequence length="609" mass="71402">MYVPPALRKKYLKNQDYIGKIGIQIIEQIVKKNDINEINTIVPIILKIKEEGKLHDYQSLIFVLAVCTRFNLEQCEKMVSDAYAAVSLICTNGLKLLMFVKFCEIVSENMCKIPLRFDDRFKNTVKSWYLNRSPIDTIHTIVYHKHYYGWTHKEIMKKIDLKSDNINQQLFIVYIIFGMKKVEEQFSYKFNNAPIINTFDDAIEYNEFKSIYIFLKQLKEIKSISKPQLIKGIELFRWRIELIPEWILYNKEILIVLLKNMPLKMVLDHTFPFSKARLFQNNTLYNGVDAYILRFNDTLELNQSGIHPIEPFIEYARYSRTLLNIKKMQKGEKTIFNKPLDIKKKIFIQMNKEKKYIKNNFKCYINSGENCIKFKEKKNNAPTAVNLKLFPAPKLVKELITFLSENLVDSTLKTLKPFNASIIIAFDCSVYMKLKQCEYSNLITVHEAITLIILSLIYPNGHNKPTLRGLNEKNLQCINNMKIDYSKPLTFANVESALFKPLPSYEEDLPNDFNCRVINPLTTFQWAQVNKKKYDFFIFLGTTSMKFDDINNTIKEYKNNMNMVPKIIVCCLNGKISQQRSLNNNKVLLIKGFDKNVGKIINSFIHNEF</sequence>
<feature type="domain" description="RNA-binding protein RO60 vWA" evidence="1">
    <location>
        <begin position="524"/>
        <end position="605"/>
    </location>
</feature>
<gene>
    <name evidence="2" type="ORF">CINCED_3A022021</name>
</gene>
<reference evidence="2 3" key="1">
    <citation type="submission" date="2019-08" db="EMBL/GenBank/DDBJ databases">
        <authorList>
            <person name="Alioto T."/>
            <person name="Alioto T."/>
            <person name="Gomez Garrido J."/>
        </authorList>
    </citation>
    <scope>NUCLEOTIDE SEQUENCE [LARGE SCALE GENOMIC DNA]</scope>
</reference>
<dbReference type="GO" id="GO:1990904">
    <property type="term" value="C:ribonucleoprotein complex"/>
    <property type="evidence" value="ECO:0007669"/>
    <property type="project" value="TreeGrafter"/>
</dbReference>
<dbReference type="InterPro" id="IPR040322">
    <property type="entry name" value="TROVE2"/>
</dbReference>
<dbReference type="OrthoDB" id="6098064at2759"/>
<name>A0A5E4MBP6_9HEMI</name>
<dbReference type="InterPro" id="IPR056800">
    <property type="entry name" value="vWA_Ro60"/>
</dbReference>
<dbReference type="InterPro" id="IPR036465">
    <property type="entry name" value="vWFA_dom_sf"/>
</dbReference>